<organism evidence="2 3">
    <name type="scientific">Methylocapsa palsarum</name>
    <dbReference type="NCBI Taxonomy" id="1612308"/>
    <lineage>
        <taxon>Bacteria</taxon>
        <taxon>Pseudomonadati</taxon>
        <taxon>Pseudomonadota</taxon>
        <taxon>Alphaproteobacteria</taxon>
        <taxon>Hyphomicrobiales</taxon>
        <taxon>Beijerinckiaceae</taxon>
        <taxon>Methylocapsa</taxon>
    </lineage>
</organism>
<feature type="transmembrane region" description="Helical" evidence="1">
    <location>
        <begin position="101"/>
        <end position="120"/>
    </location>
</feature>
<dbReference type="EMBL" id="FOSN01000010">
    <property type="protein sequence ID" value="SFK55021.1"/>
    <property type="molecule type" value="Genomic_DNA"/>
</dbReference>
<evidence type="ECO:0000313" key="2">
    <source>
        <dbReference type="EMBL" id="SFK55021.1"/>
    </source>
</evidence>
<keyword evidence="1" id="KW-0472">Membrane</keyword>
<dbReference type="Proteomes" id="UP000198755">
    <property type="component" value="Unassembled WGS sequence"/>
</dbReference>
<dbReference type="OrthoDB" id="8444528at2"/>
<name>A0A1I4AGF6_9HYPH</name>
<reference evidence="2 3" key="1">
    <citation type="submission" date="2016-10" db="EMBL/GenBank/DDBJ databases">
        <authorList>
            <person name="de Groot N.N."/>
        </authorList>
    </citation>
    <scope>NUCLEOTIDE SEQUENCE [LARGE SCALE GENOMIC DNA]</scope>
    <source>
        <strain evidence="2 3">NE2</strain>
    </source>
</reference>
<proteinExistence type="predicted"/>
<keyword evidence="1" id="KW-0812">Transmembrane</keyword>
<feature type="transmembrane region" description="Helical" evidence="1">
    <location>
        <begin position="132"/>
        <end position="154"/>
    </location>
</feature>
<sequence length="159" mass="17732">MGLWSRLDARFGFRTDRGRIAAGTWREGAGLLAGVLAVLTLLWLFIEPYTHRELGPGTALFDARTFLAFVYLLFYAFAVIFIGISFYNLGARRWRDRGRPSGFAGLPLVLALVAGSVHWLQPRVADVMSIWYVVGADIAFASVLVWTIVELGFLPPREP</sequence>
<evidence type="ECO:0000256" key="1">
    <source>
        <dbReference type="SAM" id="Phobius"/>
    </source>
</evidence>
<keyword evidence="3" id="KW-1185">Reference proteome</keyword>
<gene>
    <name evidence="2" type="ORF">SAMN05444581_11062</name>
</gene>
<feature type="transmembrane region" description="Helical" evidence="1">
    <location>
        <begin position="66"/>
        <end position="89"/>
    </location>
</feature>
<dbReference type="AlphaFoldDB" id="A0A1I4AGF6"/>
<protein>
    <recommendedName>
        <fullName evidence="4">DUF805 domain-containing protein</fullName>
    </recommendedName>
</protein>
<evidence type="ECO:0000313" key="3">
    <source>
        <dbReference type="Proteomes" id="UP000198755"/>
    </source>
</evidence>
<dbReference type="RefSeq" id="WP_091682757.1">
    <property type="nucleotide sequence ID" value="NZ_FOSN01000010.1"/>
</dbReference>
<feature type="transmembrane region" description="Helical" evidence="1">
    <location>
        <begin position="29"/>
        <end position="46"/>
    </location>
</feature>
<keyword evidence="1" id="KW-1133">Transmembrane helix</keyword>
<dbReference type="STRING" id="1612308.SAMN05444581_11062"/>
<accession>A0A1I4AGF6</accession>
<evidence type="ECO:0008006" key="4">
    <source>
        <dbReference type="Google" id="ProtNLM"/>
    </source>
</evidence>